<dbReference type="GO" id="GO:0016301">
    <property type="term" value="F:kinase activity"/>
    <property type="evidence" value="ECO:0007669"/>
    <property type="project" value="UniProtKB-KW"/>
</dbReference>
<dbReference type="FunFam" id="1.20.890.10:FF:000013">
    <property type="entry name" value="cAMP-dependent protein kinase type I regulatory subunit"/>
    <property type="match status" value="1"/>
</dbReference>
<sequence length="72" mass="8385">MATNLDEEQSLRECEAYVARHNIQQILKDCIVQLCVVRPDNPTSFLREYFQKLERVSPFYCPDGRAFLGCSK</sequence>
<dbReference type="InterPro" id="IPR003117">
    <property type="entry name" value="cAMP_dep_PK_reg_su_I/II_a/b"/>
</dbReference>
<dbReference type="CDD" id="cd12097">
    <property type="entry name" value="DD_RI_PKA"/>
    <property type="match status" value="1"/>
</dbReference>
<keyword evidence="2" id="KW-0808">Transferase</keyword>
<dbReference type="AlphaFoldDB" id="A0A162PX54"/>
<accession>A0A162PX54</accession>
<keyword evidence="3" id="KW-1185">Reference proteome</keyword>
<comment type="caution">
    <text evidence="2">The sequence shown here is derived from an EMBL/GenBank/DDBJ whole genome shotgun (WGS) entry which is preliminary data.</text>
</comment>
<evidence type="ECO:0000259" key="1">
    <source>
        <dbReference type="SMART" id="SM00394"/>
    </source>
</evidence>
<dbReference type="SMART" id="SM00394">
    <property type="entry name" value="RIIa"/>
    <property type="match status" value="1"/>
</dbReference>
<protein>
    <submittedName>
        <fullName evidence="2">cAMP-dependent protein kinase type I regulatory subunit</fullName>
    </submittedName>
</protein>
<organism evidence="2 3">
    <name type="scientific">Daphnia magna</name>
    <dbReference type="NCBI Taxonomy" id="35525"/>
    <lineage>
        <taxon>Eukaryota</taxon>
        <taxon>Metazoa</taxon>
        <taxon>Ecdysozoa</taxon>
        <taxon>Arthropoda</taxon>
        <taxon>Crustacea</taxon>
        <taxon>Branchiopoda</taxon>
        <taxon>Diplostraca</taxon>
        <taxon>Cladocera</taxon>
        <taxon>Anomopoda</taxon>
        <taxon>Daphniidae</taxon>
        <taxon>Daphnia</taxon>
    </lineage>
</organism>
<feature type="domain" description="RIIa" evidence="1">
    <location>
        <begin position="21"/>
        <end position="58"/>
    </location>
</feature>
<keyword evidence="2" id="KW-0418">Kinase</keyword>
<proteinExistence type="predicted"/>
<dbReference type="OrthoDB" id="417078at2759"/>
<dbReference type="STRING" id="35525.A0A162PX54"/>
<gene>
    <name evidence="2" type="ORF">APZ42_014411</name>
</gene>
<evidence type="ECO:0000313" key="3">
    <source>
        <dbReference type="Proteomes" id="UP000076858"/>
    </source>
</evidence>
<dbReference type="EMBL" id="LRGB01000405">
    <property type="protein sequence ID" value="KZS19223.1"/>
    <property type="molecule type" value="Genomic_DNA"/>
</dbReference>
<dbReference type="Proteomes" id="UP000076858">
    <property type="component" value="Unassembled WGS sequence"/>
</dbReference>
<reference evidence="2 3" key="1">
    <citation type="submission" date="2016-03" db="EMBL/GenBank/DDBJ databases">
        <title>EvidentialGene: Evidence-directed Construction of Genes on Genomes.</title>
        <authorList>
            <person name="Gilbert D.G."/>
            <person name="Choi J.-H."/>
            <person name="Mockaitis K."/>
            <person name="Colbourne J."/>
            <person name="Pfrender M."/>
        </authorList>
    </citation>
    <scope>NUCLEOTIDE SEQUENCE [LARGE SCALE GENOMIC DNA]</scope>
    <source>
        <strain evidence="2 3">Xinb3</strain>
        <tissue evidence="2">Complete organism</tissue>
    </source>
</reference>
<dbReference type="Pfam" id="PF02197">
    <property type="entry name" value="RIIa"/>
    <property type="match status" value="1"/>
</dbReference>
<name>A0A162PX54_9CRUS</name>
<evidence type="ECO:0000313" key="2">
    <source>
        <dbReference type="EMBL" id="KZS19223.1"/>
    </source>
</evidence>
<dbReference type="Gene3D" id="1.20.890.10">
    <property type="entry name" value="cAMP-dependent protein kinase regulatory subunit, dimerization-anchoring domain"/>
    <property type="match status" value="1"/>
</dbReference>
<dbReference type="SUPFAM" id="SSF47391">
    <property type="entry name" value="Dimerization-anchoring domain of cAMP-dependent PK regulatory subunit"/>
    <property type="match status" value="1"/>
</dbReference>